<dbReference type="PANTHER" id="PTHR43190:SF3">
    <property type="entry name" value="N-ACETYL-D-GLUCOSAMINE KINASE"/>
    <property type="match status" value="1"/>
</dbReference>
<dbReference type="Pfam" id="PF01869">
    <property type="entry name" value="BcrAD_BadFG"/>
    <property type="match status" value="1"/>
</dbReference>
<dbReference type="GO" id="GO:0016301">
    <property type="term" value="F:kinase activity"/>
    <property type="evidence" value="ECO:0007669"/>
    <property type="project" value="UniProtKB-KW"/>
</dbReference>
<dbReference type="SUPFAM" id="SSF53067">
    <property type="entry name" value="Actin-like ATPase domain"/>
    <property type="match status" value="1"/>
</dbReference>
<keyword evidence="2" id="KW-0418">Kinase</keyword>
<dbReference type="PANTHER" id="PTHR43190">
    <property type="entry name" value="N-ACETYL-D-GLUCOSAMINE KINASE"/>
    <property type="match status" value="1"/>
</dbReference>
<dbReference type="InterPro" id="IPR002731">
    <property type="entry name" value="ATPase_BadF"/>
</dbReference>
<dbReference type="InterPro" id="IPR043129">
    <property type="entry name" value="ATPase_NBD"/>
</dbReference>
<dbReference type="Proteomes" id="UP001595699">
    <property type="component" value="Unassembled WGS sequence"/>
</dbReference>
<protein>
    <submittedName>
        <fullName evidence="2">N-acetylglucosamine kinase</fullName>
    </submittedName>
</protein>
<keyword evidence="2" id="KW-0808">Transferase</keyword>
<feature type="domain" description="ATPase BadF/BadG/BcrA/BcrD type" evidence="1">
    <location>
        <begin position="7"/>
        <end position="284"/>
    </location>
</feature>
<dbReference type="Gene3D" id="3.30.420.40">
    <property type="match status" value="2"/>
</dbReference>
<evidence type="ECO:0000313" key="3">
    <source>
        <dbReference type="Proteomes" id="UP001595699"/>
    </source>
</evidence>
<dbReference type="CDD" id="cd24007">
    <property type="entry name" value="ASKHA_NBD_eukNAGK-like"/>
    <property type="match status" value="1"/>
</dbReference>
<comment type="caution">
    <text evidence="2">The sequence shown here is derived from an EMBL/GenBank/DDBJ whole genome shotgun (WGS) entry which is preliminary data.</text>
</comment>
<sequence>MSVRLVVDGGATKLLMGRLEDTADGPRVAEQVEVTGFQWSSEVDPVQVQCDRIDAAWQQLGSPAPIEVAAFGLAGGSADPAGRPILAPAVAKRLGARTVLLTSDDVTTHLGALEGAPGVVITVGTGTNCLAVSPDGELFNVDGIGYLFGDAGSGFAIGRAGVRAGFAAMDGRGPATELTAAAEEHFGAPLGLTLRAAYRSPRLVATVAGFATAVSAAAVNDTVAAQICHDAGRDLAITVSAAIGRGFPDAGIGTVAVSWAGSVLTSPVIFDAFSTALTGMCPGALLREPRGDSMSGAVRLASGEQVPHLAGVVVAHA</sequence>
<dbReference type="RefSeq" id="WP_205122724.1">
    <property type="nucleotide sequence ID" value="NZ_JAFBCM010000001.1"/>
</dbReference>
<dbReference type="InterPro" id="IPR052519">
    <property type="entry name" value="Euk-type_GlcNAc_Kinase"/>
</dbReference>
<dbReference type="EMBL" id="JBHRZH010000016">
    <property type="protein sequence ID" value="MFC3762723.1"/>
    <property type="molecule type" value="Genomic_DNA"/>
</dbReference>
<proteinExistence type="predicted"/>
<reference evidence="3" key="1">
    <citation type="journal article" date="2019" name="Int. J. Syst. Evol. Microbiol.">
        <title>The Global Catalogue of Microorganisms (GCM) 10K type strain sequencing project: providing services to taxonomists for standard genome sequencing and annotation.</title>
        <authorList>
            <consortium name="The Broad Institute Genomics Platform"/>
            <consortium name="The Broad Institute Genome Sequencing Center for Infectious Disease"/>
            <person name="Wu L."/>
            <person name="Ma J."/>
        </authorList>
    </citation>
    <scope>NUCLEOTIDE SEQUENCE [LARGE SCALE GENOMIC DNA]</scope>
    <source>
        <strain evidence="3">CGMCC 4.7241</strain>
    </source>
</reference>
<name>A0ABV7YD36_9ACTN</name>
<gene>
    <name evidence="2" type="ORF">ACFOUW_17910</name>
</gene>
<evidence type="ECO:0000313" key="2">
    <source>
        <dbReference type="EMBL" id="MFC3762723.1"/>
    </source>
</evidence>
<organism evidence="2 3">
    <name type="scientific">Tenggerimyces flavus</name>
    <dbReference type="NCBI Taxonomy" id="1708749"/>
    <lineage>
        <taxon>Bacteria</taxon>
        <taxon>Bacillati</taxon>
        <taxon>Actinomycetota</taxon>
        <taxon>Actinomycetes</taxon>
        <taxon>Propionibacteriales</taxon>
        <taxon>Nocardioidaceae</taxon>
        <taxon>Tenggerimyces</taxon>
    </lineage>
</organism>
<keyword evidence="3" id="KW-1185">Reference proteome</keyword>
<evidence type="ECO:0000259" key="1">
    <source>
        <dbReference type="Pfam" id="PF01869"/>
    </source>
</evidence>
<accession>A0ABV7YD36</accession>